<evidence type="ECO:0000256" key="10">
    <source>
        <dbReference type="SAM" id="SignalP"/>
    </source>
</evidence>
<evidence type="ECO:0000256" key="9">
    <source>
        <dbReference type="SAM" id="MobiDB-lite"/>
    </source>
</evidence>
<accession>A0A9P6NKD8</accession>
<dbReference type="AlphaFoldDB" id="A0A9P6NKD8"/>
<feature type="chain" id="PRO_5040477725" description="mannan endo-1,4-beta-mannosidase" evidence="10">
    <location>
        <begin position="20"/>
        <end position="605"/>
    </location>
</feature>
<name>A0A9P6NKD8_9BASI</name>
<evidence type="ECO:0000256" key="2">
    <source>
        <dbReference type="ARBA" id="ARBA00004613"/>
    </source>
</evidence>
<organism evidence="12 13">
    <name type="scientific">Cronartium quercuum f. sp. fusiforme G11</name>
    <dbReference type="NCBI Taxonomy" id="708437"/>
    <lineage>
        <taxon>Eukaryota</taxon>
        <taxon>Fungi</taxon>
        <taxon>Dikarya</taxon>
        <taxon>Basidiomycota</taxon>
        <taxon>Pucciniomycotina</taxon>
        <taxon>Pucciniomycetes</taxon>
        <taxon>Pucciniales</taxon>
        <taxon>Coleosporiaceae</taxon>
        <taxon>Cronartium</taxon>
    </lineage>
</organism>
<evidence type="ECO:0000256" key="8">
    <source>
        <dbReference type="ARBA" id="ARBA00023295"/>
    </source>
</evidence>
<feature type="compositionally biased region" description="Pro residues" evidence="9">
    <location>
        <begin position="532"/>
        <end position="550"/>
    </location>
</feature>
<evidence type="ECO:0000313" key="12">
    <source>
        <dbReference type="EMBL" id="KAG0147584.1"/>
    </source>
</evidence>
<sequence>MEVVYLAILFLLSSLTAHTQNIPRNSTSLRVSLPEKSPSEHRKRQFYKRGFVTTRADGHLYLGNKLFDFRGFNAPTLLVGGDFQAGDLLATIGGFANPVTRTYPLRIANTMFGGYIPPSSAQVIGWNHEKDDWIYNETKWEQIDRVLDSARRYGVKLIMPIINQNYGSPDSDFVGNFNDLIRHRFGIKDYFSAQKLVDWFTDHEMLRAYKKLLTKFLDRINTVNNIRYGDDQTIMAIETCNEANWAMNNYTVFARPPPANWTLSVARHIKSLAPRTLVMDGSYARNITRESVWEEDVLKSKDVDLFSYHLYGNGDIAYYDRLNSTIRRYGKALVIGEHGFYSQSSLYRAAYHRFDCAGALIWSLTAHSDRGGFVTHSEGSNIFSYHIPGWEVQTAAGFDTQEHEVVHSTYEASYAVLGLKPPPFPVPGIPHAFFVSNGTNVGISWRGAAWAYRYEVFGAHVHKTTFNLVAQSLNDNVEAGTLFLPVDPAQPTKNIVVQRLPAKPHRSHAGWIDDKWENRWTRRNSHTTTPSEPLPPIPELHPIPLEPQPKIPEYQPDGDETRSSTIERWNPQGGWWMVRGRSVDDVPGPFSKPIFLTRFWNSSHH</sequence>
<dbReference type="InterPro" id="IPR001547">
    <property type="entry name" value="Glyco_hydro_5"/>
</dbReference>
<comment type="subcellular location">
    <subcellularLocation>
        <location evidence="2">Secreted</location>
    </subcellularLocation>
</comment>
<keyword evidence="5" id="KW-0964">Secreted</keyword>
<dbReference type="Gene3D" id="3.20.20.80">
    <property type="entry name" value="Glycosidases"/>
    <property type="match status" value="1"/>
</dbReference>
<comment type="catalytic activity">
    <reaction evidence="1">
        <text>Random hydrolysis of (1-&gt;4)-beta-D-mannosidic linkages in mannans, galactomannans and glucomannans.</text>
        <dbReference type="EC" id="3.2.1.78"/>
    </reaction>
</comment>
<dbReference type="FunFam" id="3.20.20.80:FF:000251">
    <property type="entry name" value="Uncharacterized protein"/>
    <property type="match status" value="1"/>
</dbReference>
<gene>
    <name evidence="12" type="ORF">CROQUDRAFT_61589</name>
</gene>
<evidence type="ECO:0000256" key="3">
    <source>
        <dbReference type="ARBA" id="ARBA00005641"/>
    </source>
</evidence>
<dbReference type="EMBL" id="MU167246">
    <property type="protein sequence ID" value="KAG0147584.1"/>
    <property type="molecule type" value="Genomic_DNA"/>
</dbReference>
<evidence type="ECO:0000256" key="5">
    <source>
        <dbReference type="ARBA" id="ARBA00022525"/>
    </source>
</evidence>
<dbReference type="Pfam" id="PF26410">
    <property type="entry name" value="GH5_mannosidase"/>
    <property type="match status" value="1"/>
</dbReference>
<comment type="similarity">
    <text evidence="3">Belongs to the glycosyl hydrolase 5 (cellulase A) family.</text>
</comment>
<keyword evidence="7" id="KW-0378">Hydrolase</keyword>
<feature type="domain" description="Glycoside hydrolase family 5" evidence="11">
    <location>
        <begin position="134"/>
        <end position="320"/>
    </location>
</feature>
<keyword evidence="13" id="KW-1185">Reference proteome</keyword>
<evidence type="ECO:0000256" key="4">
    <source>
        <dbReference type="ARBA" id="ARBA00012706"/>
    </source>
</evidence>
<dbReference type="InterPro" id="IPR045053">
    <property type="entry name" value="MAN-like"/>
</dbReference>
<dbReference type="EC" id="3.2.1.78" evidence="4"/>
<reference evidence="12" key="1">
    <citation type="submission" date="2013-11" db="EMBL/GenBank/DDBJ databases">
        <title>Genome sequence of the fusiform rust pathogen reveals effectors for host alternation and coevolution with pine.</title>
        <authorList>
            <consortium name="DOE Joint Genome Institute"/>
            <person name="Smith K."/>
            <person name="Pendleton A."/>
            <person name="Kubisiak T."/>
            <person name="Anderson C."/>
            <person name="Salamov A."/>
            <person name="Aerts A."/>
            <person name="Riley R."/>
            <person name="Clum A."/>
            <person name="Lindquist E."/>
            <person name="Ence D."/>
            <person name="Campbell M."/>
            <person name="Kronenberg Z."/>
            <person name="Feau N."/>
            <person name="Dhillon B."/>
            <person name="Hamelin R."/>
            <person name="Burleigh J."/>
            <person name="Smith J."/>
            <person name="Yandell M."/>
            <person name="Nelson C."/>
            <person name="Grigoriev I."/>
            <person name="Davis J."/>
        </authorList>
    </citation>
    <scope>NUCLEOTIDE SEQUENCE</scope>
    <source>
        <strain evidence="12">G11</strain>
    </source>
</reference>
<dbReference type="Proteomes" id="UP000886653">
    <property type="component" value="Unassembled WGS sequence"/>
</dbReference>
<evidence type="ECO:0000256" key="7">
    <source>
        <dbReference type="ARBA" id="ARBA00022801"/>
    </source>
</evidence>
<keyword evidence="6 10" id="KW-0732">Signal</keyword>
<feature type="signal peptide" evidence="10">
    <location>
        <begin position="1"/>
        <end position="19"/>
    </location>
</feature>
<evidence type="ECO:0000256" key="6">
    <source>
        <dbReference type="ARBA" id="ARBA00022729"/>
    </source>
</evidence>
<keyword evidence="8" id="KW-0326">Glycosidase</keyword>
<comment type="caution">
    <text evidence="12">The sequence shown here is derived from an EMBL/GenBank/DDBJ whole genome shotgun (WGS) entry which is preliminary data.</text>
</comment>
<protein>
    <recommendedName>
        <fullName evidence="4">mannan endo-1,4-beta-mannosidase</fullName>
        <ecNumber evidence="4">3.2.1.78</ecNumber>
    </recommendedName>
</protein>
<dbReference type="SUPFAM" id="SSF51445">
    <property type="entry name" value="(Trans)glycosidases"/>
    <property type="match status" value="1"/>
</dbReference>
<proteinExistence type="inferred from homology"/>
<feature type="region of interest" description="Disordered" evidence="9">
    <location>
        <begin position="523"/>
        <end position="567"/>
    </location>
</feature>
<dbReference type="PANTHER" id="PTHR31451:SF39">
    <property type="entry name" value="MANNAN ENDO-1,4-BETA-MANNOSIDASE 1"/>
    <property type="match status" value="1"/>
</dbReference>
<dbReference type="PANTHER" id="PTHR31451">
    <property type="match status" value="1"/>
</dbReference>
<evidence type="ECO:0000313" key="13">
    <source>
        <dbReference type="Proteomes" id="UP000886653"/>
    </source>
</evidence>
<dbReference type="InterPro" id="IPR017853">
    <property type="entry name" value="GH"/>
</dbReference>
<evidence type="ECO:0000259" key="11">
    <source>
        <dbReference type="Pfam" id="PF26410"/>
    </source>
</evidence>
<evidence type="ECO:0000256" key="1">
    <source>
        <dbReference type="ARBA" id="ARBA00001678"/>
    </source>
</evidence>
<dbReference type="GO" id="GO:0005576">
    <property type="term" value="C:extracellular region"/>
    <property type="evidence" value="ECO:0007669"/>
    <property type="project" value="UniProtKB-SubCell"/>
</dbReference>
<dbReference type="GO" id="GO:0016985">
    <property type="term" value="F:mannan endo-1,4-beta-mannosidase activity"/>
    <property type="evidence" value="ECO:0007669"/>
    <property type="project" value="UniProtKB-EC"/>
</dbReference>
<dbReference type="OrthoDB" id="406631at2759"/>